<protein>
    <submittedName>
        <fullName evidence="2">Flavodoxin domain-containing protein</fullName>
    </submittedName>
</protein>
<comment type="caution">
    <text evidence="2">The sequence shown here is derived from an EMBL/GenBank/DDBJ whole genome shotgun (WGS) entry which is preliminary data.</text>
</comment>
<name>A0A9D1YDZ8_9FIRM</name>
<accession>A0A9D1YDZ8</accession>
<evidence type="ECO:0000313" key="3">
    <source>
        <dbReference type="Proteomes" id="UP000823915"/>
    </source>
</evidence>
<reference evidence="2" key="2">
    <citation type="submission" date="2021-04" db="EMBL/GenBank/DDBJ databases">
        <authorList>
            <person name="Gilroy R."/>
        </authorList>
    </citation>
    <scope>NUCLEOTIDE SEQUENCE</scope>
    <source>
        <strain evidence="2">1282</strain>
    </source>
</reference>
<dbReference type="InterPro" id="IPR026816">
    <property type="entry name" value="Flavodoxin_dom"/>
</dbReference>
<dbReference type="InterPro" id="IPR052200">
    <property type="entry name" value="Protoporphyrinogen_IX_DH"/>
</dbReference>
<dbReference type="GO" id="GO:0006783">
    <property type="term" value="P:heme biosynthetic process"/>
    <property type="evidence" value="ECO:0007669"/>
    <property type="project" value="TreeGrafter"/>
</dbReference>
<dbReference type="AlphaFoldDB" id="A0A9D1YDZ8"/>
<dbReference type="Pfam" id="PF12724">
    <property type="entry name" value="Flavodoxin_5"/>
    <property type="match status" value="1"/>
</dbReference>
<dbReference type="EMBL" id="DXDU01000118">
    <property type="protein sequence ID" value="HIY26990.1"/>
    <property type="molecule type" value="Genomic_DNA"/>
</dbReference>
<evidence type="ECO:0000259" key="1">
    <source>
        <dbReference type="Pfam" id="PF12724"/>
    </source>
</evidence>
<dbReference type="SUPFAM" id="SSF52218">
    <property type="entry name" value="Flavoproteins"/>
    <property type="match status" value="1"/>
</dbReference>
<dbReference type="GO" id="GO:0070819">
    <property type="term" value="F:menaquinone-dependent protoporphyrinogen oxidase activity"/>
    <property type="evidence" value="ECO:0007669"/>
    <property type="project" value="TreeGrafter"/>
</dbReference>
<dbReference type="Gene3D" id="3.40.50.360">
    <property type="match status" value="1"/>
</dbReference>
<reference evidence="2" key="1">
    <citation type="journal article" date="2021" name="PeerJ">
        <title>Extensive microbial diversity within the chicken gut microbiome revealed by metagenomics and culture.</title>
        <authorList>
            <person name="Gilroy R."/>
            <person name="Ravi A."/>
            <person name="Getino M."/>
            <person name="Pursley I."/>
            <person name="Horton D.L."/>
            <person name="Alikhan N.F."/>
            <person name="Baker D."/>
            <person name="Gharbi K."/>
            <person name="Hall N."/>
            <person name="Watson M."/>
            <person name="Adriaenssens E.M."/>
            <person name="Foster-Nyarko E."/>
            <person name="Jarju S."/>
            <person name="Secka A."/>
            <person name="Antonio M."/>
            <person name="Oren A."/>
            <person name="Chaudhuri R.R."/>
            <person name="La Ragione R."/>
            <person name="Hildebrand F."/>
            <person name="Pallen M.J."/>
        </authorList>
    </citation>
    <scope>NUCLEOTIDE SEQUENCE</scope>
    <source>
        <strain evidence="2">1282</strain>
    </source>
</reference>
<sequence length="173" mass="19853">MKTLVIYYSKTGFSKRYAQWLEEDLACRCVPFSQRGSVDLAAYDKVVFGSSVHAGRIRKLGWFKKQMPRLKGKRLAVFFTGAMPPEKSAVEQCVAQNLTPEERRQVRAFYLWGGLNYEAMGPVDKWMMGVFRKMLAGKKNPTQEDRMAAQMVASSYDKAQRGYLEPLEEYLRG</sequence>
<dbReference type="PANTHER" id="PTHR38030:SF2">
    <property type="entry name" value="PROTOPORPHYRINOGEN IX DEHYDROGENASE [QUINONE]"/>
    <property type="match status" value="1"/>
</dbReference>
<gene>
    <name evidence="2" type="ORF">H9838_07465</name>
</gene>
<feature type="domain" description="Flavodoxin" evidence="1">
    <location>
        <begin position="4"/>
        <end position="140"/>
    </location>
</feature>
<dbReference type="Proteomes" id="UP000823915">
    <property type="component" value="Unassembled WGS sequence"/>
</dbReference>
<organism evidence="2 3">
    <name type="scientific">Candidatus Acutalibacter pullistercoris</name>
    <dbReference type="NCBI Taxonomy" id="2838418"/>
    <lineage>
        <taxon>Bacteria</taxon>
        <taxon>Bacillati</taxon>
        <taxon>Bacillota</taxon>
        <taxon>Clostridia</taxon>
        <taxon>Eubacteriales</taxon>
        <taxon>Acutalibacteraceae</taxon>
        <taxon>Acutalibacter</taxon>
    </lineage>
</organism>
<dbReference type="InterPro" id="IPR029039">
    <property type="entry name" value="Flavoprotein-like_sf"/>
</dbReference>
<proteinExistence type="predicted"/>
<dbReference type="PANTHER" id="PTHR38030">
    <property type="entry name" value="PROTOPORPHYRINOGEN IX DEHYDROGENASE [MENAQUINONE]"/>
    <property type="match status" value="1"/>
</dbReference>
<dbReference type="GO" id="GO:0010181">
    <property type="term" value="F:FMN binding"/>
    <property type="evidence" value="ECO:0007669"/>
    <property type="project" value="TreeGrafter"/>
</dbReference>
<evidence type="ECO:0000313" key="2">
    <source>
        <dbReference type="EMBL" id="HIY26990.1"/>
    </source>
</evidence>